<accession>A0A9D4DHT8</accession>
<dbReference type="AlphaFoldDB" id="A0A9D4DHT8"/>
<comment type="caution">
    <text evidence="1">The sequence shown here is derived from an EMBL/GenBank/DDBJ whole genome shotgun (WGS) entry which is preliminary data.</text>
</comment>
<evidence type="ECO:0000313" key="1">
    <source>
        <dbReference type="EMBL" id="KAH3747859.1"/>
    </source>
</evidence>
<keyword evidence="2" id="KW-1185">Reference proteome</keyword>
<evidence type="ECO:0000313" key="2">
    <source>
        <dbReference type="Proteomes" id="UP000828390"/>
    </source>
</evidence>
<proteinExistence type="predicted"/>
<gene>
    <name evidence="1" type="ORF">DPMN_182293</name>
</gene>
<name>A0A9D4DHT8_DREPO</name>
<sequence length="201" mass="24718">MFQLDVTSKWSDDFRSDYRMMNDEFRYGYRGLMWSNYRGLMWSDVLGLMWSDALIFNRDVTYVMNVMSKWSDDFNVMNVMNVMMRRDENMYRYRGLMYVTLRRFDYRGLMWSNDFRSDDFNVMNVMSKWSDDLRSDMKVRRDEYRGLMWSDVQVRHVMSTGSDDFRSDYMDLMCLRDVMKVMMRRDKYRLNVTNVTMTLDD</sequence>
<organism evidence="1 2">
    <name type="scientific">Dreissena polymorpha</name>
    <name type="common">Zebra mussel</name>
    <name type="synonym">Mytilus polymorpha</name>
    <dbReference type="NCBI Taxonomy" id="45954"/>
    <lineage>
        <taxon>Eukaryota</taxon>
        <taxon>Metazoa</taxon>
        <taxon>Spiralia</taxon>
        <taxon>Lophotrochozoa</taxon>
        <taxon>Mollusca</taxon>
        <taxon>Bivalvia</taxon>
        <taxon>Autobranchia</taxon>
        <taxon>Heteroconchia</taxon>
        <taxon>Euheterodonta</taxon>
        <taxon>Imparidentia</taxon>
        <taxon>Neoheterodontei</taxon>
        <taxon>Myida</taxon>
        <taxon>Dreissenoidea</taxon>
        <taxon>Dreissenidae</taxon>
        <taxon>Dreissena</taxon>
    </lineage>
</organism>
<dbReference type="Proteomes" id="UP000828390">
    <property type="component" value="Unassembled WGS sequence"/>
</dbReference>
<reference evidence="1" key="2">
    <citation type="submission" date="2020-11" db="EMBL/GenBank/DDBJ databases">
        <authorList>
            <person name="McCartney M.A."/>
            <person name="Auch B."/>
            <person name="Kono T."/>
            <person name="Mallez S."/>
            <person name="Becker A."/>
            <person name="Gohl D.M."/>
            <person name="Silverstein K.A.T."/>
            <person name="Koren S."/>
            <person name="Bechman K.B."/>
            <person name="Herman A."/>
            <person name="Abrahante J.E."/>
            <person name="Garbe J."/>
        </authorList>
    </citation>
    <scope>NUCLEOTIDE SEQUENCE</scope>
    <source>
        <strain evidence="1">Duluth1</strain>
        <tissue evidence="1">Whole animal</tissue>
    </source>
</reference>
<protein>
    <submittedName>
        <fullName evidence="1">Uncharacterized protein</fullName>
    </submittedName>
</protein>
<reference evidence="1" key="1">
    <citation type="journal article" date="2019" name="bioRxiv">
        <title>The Genome of the Zebra Mussel, Dreissena polymorpha: A Resource for Invasive Species Research.</title>
        <authorList>
            <person name="McCartney M.A."/>
            <person name="Auch B."/>
            <person name="Kono T."/>
            <person name="Mallez S."/>
            <person name="Zhang Y."/>
            <person name="Obille A."/>
            <person name="Becker A."/>
            <person name="Abrahante J.E."/>
            <person name="Garbe J."/>
            <person name="Badalamenti J.P."/>
            <person name="Herman A."/>
            <person name="Mangelson H."/>
            <person name="Liachko I."/>
            <person name="Sullivan S."/>
            <person name="Sone E.D."/>
            <person name="Koren S."/>
            <person name="Silverstein K.A.T."/>
            <person name="Beckman K.B."/>
            <person name="Gohl D.M."/>
        </authorList>
    </citation>
    <scope>NUCLEOTIDE SEQUENCE</scope>
    <source>
        <strain evidence="1">Duluth1</strain>
        <tissue evidence="1">Whole animal</tissue>
    </source>
</reference>
<dbReference type="EMBL" id="JAIWYP010000010">
    <property type="protein sequence ID" value="KAH3747859.1"/>
    <property type="molecule type" value="Genomic_DNA"/>
</dbReference>